<dbReference type="EMBL" id="RRYP01003168">
    <property type="protein sequence ID" value="TNV84074.1"/>
    <property type="molecule type" value="Genomic_DNA"/>
</dbReference>
<sequence>MICAGVGIAANIQVYAKILIHLKPCALLRIFRTAIQISLLQLLSQGTDAMVCHVSVAHSVRVAFATAQADIVINRNKMKPQAIAVQSCHNTFVISSSFQLTNSQRVADVMVSHANVMTNA</sequence>
<evidence type="ECO:0000313" key="2">
    <source>
        <dbReference type="Proteomes" id="UP000785679"/>
    </source>
</evidence>
<dbReference type="AlphaFoldDB" id="A0A8J8P0R9"/>
<organism evidence="1 2">
    <name type="scientific">Halteria grandinella</name>
    <dbReference type="NCBI Taxonomy" id="5974"/>
    <lineage>
        <taxon>Eukaryota</taxon>
        <taxon>Sar</taxon>
        <taxon>Alveolata</taxon>
        <taxon>Ciliophora</taxon>
        <taxon>Intramacronucleata</taxon>
        <taxon>Spirotrichea</taxon>
        <taxon>Stichotrichia</taxon>
        <taxon>Sporadotrichida</taxon>
        <taxon>Halteriidae</taxon>
        <taxon>Halteria</taxon>
    </lineage>
</organism>
<comment type="caution">
    <text evidence="1">The sequence shown here is derived from an EMBL/GenBank/DDBJ whole genome shotgun (WGS) entry which is preliminary data.</text>
</comment>
<keyword evidence="2" id="KW-1185">Reference proteome</keyword>
<name>A0A8J8P0R9_HALGN</name>
<evidence type="ECO:0000313" key="1">
    <source>
        <dbReference type="EMBL" id="TNV84074.1"/>
    </source>
</evidence>
<dbReference type="Proteomes" id="UP000785679">
    <property type="component" value="Unassembled WGS sequence"/>
</dbReference>
<reference evidence="1" key="1">
    <citation type="submission" date="2019-06" db="EMBL/GenBank/DDBJ databases">
        <authorList>
            <person name="Zheng W."/>
        </authorList>
    </citation>
    <scope>NUCLEOTIDE SEQUENCE</scope>
    <source>
        <strain evidence="1">QDHG01</strain>
    </source>
</reference>
<accession>A0A8J8P0R9</accession>
<protein>
    <submittedName>
        <fullName evidence="1">Uncharacterized protein</fullName>
    </submittedName>
</protein>
<proteinExistence type="predicted"/>
<gene>
    <name evidence="1" type="ORF">FGO68_gene16929</name>
</gene>